<dbReference type="Pfam" id="PF07729">
    <property type="entry name" value="FCD"/>
    <property type="match status" value="1"/>
</dbReference>
<dbReference type="EMBL" id="CP046916">
    <property type="protein sequence ID" value="QGZ66203.1"/>
    <property type="molecule type" value="Genomic_DNA"/>
</dbReference>
<keyword evidence="3" id="KW-0804">Transcription</keyword>
<proteinExistence type="predicted"/>
<dbReference type="SUPFAM" id="SSF48008">
    <property type="entry name" value="GntR ligand-binding domain-like"/>
    <property type="match status" value="1"/>
</dbReference>
<dbReference type="AlphaFoldDB" id="A0A7Z2JJG2"/>
<reference evidence="6 7" key="1">
    <citation type="submission" date="2019-12" db="EMBL/GenBank/DDBJ databases">
        <title>Paraburkholderia acidiphila 7Q-K02 sp. nov and Paraburkholderia acidisoli DHF22 sp. nov., two strains isolated from forest soil.</title>
        <authorList>
            <person name="Gao Z."/>
            <person name="Qiu L."/>
        </authorList>
    </citation>
    <scope>NUCLEOTIDE SEQUENCE [LARGE SCALE GENOMIC DNA]</scope>
    <source>
        <strain evidence="6 7">DHF22</strain>
    </source>
</reference>
<gene>
    <name evidence="6" type="ORF">FAZ98_30820</name>
</gene>
<sequence>MEPIERSTSLAETVAAKVRAAIVRGDYELGQPLSERVLAEILHVSKTPVREALSLLRMEGLVKVLPQRGATVFLPNEVEVRELCELRQALEGTAITHAIQRGGAGFADKLDEIVQRMTDARAKGDARLYLECDTAFHQCFFEFCGNQLMASTYAIHSGKIAALRTHLAVRPRHTDLSFDEHQQIAAAARSGDIAQTLDLIDKHIGRTRQSFTHMVDTIQTTPPKGAMPGSEITHGRQRLATPPKTS</sequence>
<dbReference type="InterPro" id="IPR036388">
    <property type="entry name" value="WH-like_DNA-bd_sf"/>
</dbReference>
<dbReference type="InterPro" id="IPR008920">
    <property type="entry name" value="TF_FadR/GntR_C"/>
</dbReference>
<dbReference type="Gene3D" id="1.10.10.10">
    <property type="entry name" value="Winged helix-like DNA-binding domain superfamily/Winged helix DNA-binding domain"/>
    <property type="match status" value="1"/>
</dbReference>
<name>A0A7Z2JJG2_9BURK</name>
<keyword evidence="1" id="KW-0805">Transcription regulation</keyword>
<keyword evidence="2" id="KW-0238">DNA-binding</keyword>
<dbReference type="SUPFAM" id="SSF46785">
    <property type="entry name" value="Winged helix' DNA-binding domain"/>
    <property type="match status" value="1"/>
</dbReference>
<feature type="domain" description="HTH gntR-type" evidence="5">
    <location>
        <begin position="8"/>
        <end position="75"/>
    </location>
</feature>
<evidence type="ECO:0000256" key="2">
    <source>
        <dbReference type="ARBA" id="ARBA00023125"/>
    </source>
</evidence>
<protein>
    <submittedName>
        <fullName evidence="6">FCD domain-containing protein</fullName>
    </submittedName>
</protein>
<dbReference type="KEGG" id="pacs:FAZ98_30820"/>
<feature type="region of interest" description="Disordered" evidence="4">
    <location>
        <begin position="218"/>
        <end position="246"/>
    </location>
</feature>
<evidence type="ECO:0000256" key="1">
    <source>
        <dbReference type="ARBA" id="ARBA00023015"/>
    </source>
</evidence>
<dbReference type="RefSeq" id="WP_158957402.1">
    <property type="nucleotide sequence ID" value="NZ_CP046916.1"/>
</dbReference>
<dbReference type="GO" id="GO:0003677">
    <property type="term" value="F:DNA binding"/>
    <property type="evidence" value="ECO:0007669"/>
    <property type="project" value="UniProtKB-KW"/>
</dbReference>
<evidence type="ECO:0000313" key="7">
    <source>
        <dbReference type="Proteomes" id="UP000433577"/>
    </source>
</evidence>
<organism evidence="6 7">
    <name type="scientific">Paraburkholderia acidisoli</name>
    <dbReference type="NCBI Taxonomy" id="2571748"/>
    <lineage>
        <taxon>Bacteria</taxon>
        <taxon>Pseudomonadati</taxon>
        <taxon>Pseudomonadota</taxon>
        <taxon>Betaproteobacteria</taxon>
        <taxon>Burkholderiales</taxon>
        <taxon>Burkholderiaceae</taxon>
        <taxon>Paraburkholderia</taxon>
    </lineage>
</organism>
<accession>A0A7Z2JJG2</accession>
<dbReference type="PANTHER" id="PTHR43537:SF50">
    <property type="entry name" value="TRANSCRIPTIONAL REGULATORY PROTEIN"/>
    <property type="match status" value="1"/>
</dbReference>
<dbReference type="GO" id="GO:0003700">
    <property type="term" value="F:DNA-binding transcription factor activity"/>
    <property type="evidence" value="ECO:0007669"/>
    <property type="project" value="InterPro"/>
</dbReference>
<dbReference type="InterPro" id="IPR000524">
    <property type="entry name" value="Tscrpt_reg_HTH_GntR"/>
</dbReference>
<keyword evidence="7" id="KW-1185">Reference proteome</keyword>
<evidence type="ECO:0000256" key="4">
    <source>
        <dbReference type="SAM" id="MobiDB-lite"/>
    </source>
</evidence>
<evidence type="ECO:0000313" key="6">
    <source>
        <dbReference type="EMBL" id="QGZ66203.1"/>
    </source>
</evidence>
<dbReference type="PANTHER" id="PTHR43537">
    <property type="entry name" value="TRANSCRIPTIONAL REGULATOR, GNTR FAMILY"/>
    <property type="match status" value="1"/>
</dbReference>
<dbReference type="Proteomes" id="UP000433577">
    <property type="component" value="Chromosome 4"/>
</dbReference>
<dbReference type="Gene3D" id="1.20.120.530">
    <property type="entry name" value="GntR ligand-binding domain-like"/>
    <property type="match status" value="1"/>
</dbReference>
<dbReference type="InterPro" id="IPR011711">
    <property type="entry name" value="GntR_C"/>
</dbReference>
<dbReference type="SMART" id="SM00895">
    <property type="entry name" value="FCD"/>
    <property type="match status" value="1"/>
</dbReference>
<dbReference type="CDD" id="cd07377">
    <property type="entry name" value="WHTH_GntR"/>
    <property type="match status" value="1"/>
</dbReference>
<dbReference type="SMART" id="SM00345">
    <property type="entry name" value="HTH_GNTR"/>
    <property type="match status" value="1"/>
</dbReference>
<dbReference type="OrthoDB" id="8066003at2"/>
<dbReference type="InterPro" id="IPR036390">
    <property type="entry name" value="WH_DNA-bd_sf"/>
</dbReference>
<dbReference type="Pfam" id="PF00392">
    <property type="entry name" value="GntR"/>
    <property type="match status" value="1"/>
</dbReference>
<evidence type="ECO:0000259" key="5">
    <source>
        <dbReference type="PROSITE" id="PS50949"/>
    </source>
</evidence>
<dbReference type="PROSITE" id="PS50949">
    <property type="entry name" value="HTH_GNTR"/>
    <property type="match status" value="1"/>
</dbReference>
<evidence type="ECO:0000256" key="3">
    <source>
        <dbReference type="ARBA" id="ARBA00023163"/>
    </source>
</evidence>